<evidence type="ECO:0000256" key="1">
    <source>
        <dbReference type="ARBA" id="ARBA00001946"/>
    </source>
</evidence>
<dbReference type="EMBL" id="CADIKF010000039">
    <property type="protein sequence ID" value="CAB3764707.1"/>
    <property type="molecule type" value="Genomic_DNA"/>
</dbReference>
<evidence type="ECO:0000256" key="2">
    <source>
        <dbReference type="ARBA" id="ARBA00022649"/>
    </source>
</evidence>
<evidence type="ECO:0000256" key="8">
    <source>
        <dbReference type="ARBA" id="ARBA00022842"/>
    </source>
</evidence>
<accession>A0A6J5EG37</accession>
<evidence type="ECO:0000259" key="10">
    <source>
        <dbReference type="Pfam" id="PF01909"/>
    </source>
</evidence>
<evidence type="ECO:0000256" key="7">
    <source>
        <dbReference type="ARBA" id="ARBA00022840"/>
    </source>
</evidence>
<evidence type="ECO:0000313" key="11">
    <source>
        <dbReference type="EMBL" id="CAB3764707.1"/>
    </source>
</evidence>
<keyword evidence="12" id="KW-1185">Reference proteome</keyword>
<dbReference type="InterPro" id="IPR043519">
    <property type="entry name" value="NT_sf"/>
</dbReference>
<name>A0A6J5EG37_9BURK</name>
<evidence type="ECO:0000256" key="5">
    <source>
        <dbReference type="ARBA" id="ARBA00022723"/>
    </source>
</evidence>
<dbReference type="AlphaFoldDB" id="A0A6J5EG37"/>
<dbReference type="PANTHER" id="PTHR33571">
    <property type="entry name" value="SSL8005 PROTEIN"/>
    <property type="match status" value="1"/>
</dbReference>
<keyword evidence="7" id="KW-0067">ATP-binding</keyword>
<dbReference type="Proteomes" id="UP000494329">
    <property type="component" value="Unassembled WGS sequence"/>
</dbReference>
<keyword evidence="2" id="KW-1277">Toxin-antitoxin system</keyword>
<dbReference type="InterPro" id="IPR002934">
    <property type="entry name" value="Polymerase_NTP_transf_dom"/>
</dbReference>
<dbReference type="Pfam" id="PF01909">
    <property type="entry name" value="NTP_transf_2"/>
    <property type="match status" value="1"/>
</dbReference>
<keyword evidence="5" id="KW-0479">Metal-binding</keyword>
<keyword evidence="6" id="KW-0547">Nucleotide-binding</keyword>
<keyword evidence="4" id="KW-0548">Nucleotidyltransferase</keyword>
<proteinExistence type="inferred from homology"/>
<evidence type="ECO:0000313" key="12">
    <source>
        <dbReference type="Proteomes" id="UP000494329"/>
    </source>
</evidence>
<evidence type="ECO:0000256" key="9">
    <source>
        <dbReference type="ARBA" id="ARBA00038276"/>
    </source>
</evidence>
<comment type="cofactor">
    <cofactor evidence="1">
        <name>Mg(2+)</name>
        <dbReference type="ChEBI" id="CHEBI:18420"/>
    </cofactor>
</comment>
<sequence length="96" mass="10339">MRPSEALGAHRAEIRKIVADHHAANARVFGSTLSGEDVEGSDLDLLVDPTPQTTLFDIARIQRRVEALLGVSVDVLTPLALPESFRARVVSEAVPV</sequence>
<evidence type="ECO:0000256" key="3">
    <source>
        <dbReference type="ARBA" id="ARBA00022679"/>
    </source>
</evidence>
<dbReference type="InterPro" id="IPR052038">
    <property type="entry name" value="Type-VII_TA_antitoxin"/>
</dbReference>
<gene>
    <name evidence="11" type="ORF">LMG29739_04415</name>
</gene>
<dbReference type="RefSeq" id="WP_175113223.1">
    <property type="nucleotide sequence ID" value="NZ_CADIKF010000039.1"/>
</dbReference>
<organism evidence="11 12">
    <name type="scientific">Paraburkholderia solisilvae</name>
    <dbReference type="NCBI Taxonomy" id="624376"/>
    <lineage>
        <taxon>Bacteria</taxon>
        <taxon>Pseudomonadati</taxon>
        <taxon>Pseudomonadota</taxon>
        <taxon>Betaproteobacteria</taxon>
        <taxon>Burkholderiales</taxon>
        <taxon>Burkholderiaceae</taxon>
        <taxon>Paraburkholderia</taxon>
    </lineage>
</organism>
<protein>
    <recommendedName>
        <fullName evidence="10">Polymerase nucleotidyl transferase domain-containing protein</fullName>
    </recommendedName>
</protein>
<reference evidence="11 12" key="1">
    <citation type="submission" date="2020-04" db="EMBL/GenBank/DDBJ databases">
        <authorList>
            <person name="De Canck E."/>
        </authorList>
    </citation>
    <scope>NUCLEOTIDE SEQUENCE [LARGE SCALE GENOMIC DNA]</scope>
    <source>
        <strain evidence="11 12">LMG 29739</strain>
    </source>
</reference>
<dbReference type="SUPFAM" id="SSF81301">
    <property type="entry name" value="Nucleotidyltransferase"/>
    <property type="match status" value="1"/>
</dbReference>
<evidence type="ECO:0000256" key="4">
    <source>
        <dbReference type="ARBA" id="ARBA00022695"/>
    </source>
</evidence>
<dbReference type="GO" id="GO:0005524">
    <property type="term" value="F:ATP binding"/>
    <property type="evidence" value="ECO:0007669"/>
    <property type="project" value="UniProtKB-KW"/>
</dbReference>
<dbReference type="GO" id="GO:0046872">
    <property type="term" value="F:metal ion binding"/>
    <property type="evidence" value="ECO:0007669"/>
    <property type="project" value="UniProtKB-KW"/>
</dbReference>
<keyword evidence="3" id="KW-0808">Transferase</keyword>
<dbReference type="PANTHER" id="PTHR33571:SF12">
    <property type="entry name" value="BSL3053 PROTEIN"/>
    <property type="match status" value="1"/>
</dbReference>
<dbReference type="GO" id="GO:0016779">
    <property type="term" value="F:nucleotidyltransferase activity"/>
    <property type="evidence" value="ECO:0007669"/>
    <property type="project" value="UniProtKB-KW"/>
</dbReference>
<dbReference type="Gene3D" id="3.30.460.10">
    <property type="entry name" value="Beta Polymerase, domain 2"/>
    <property type="match status" value="1"/>
</dbReference>
<feature type="domain" description="Polymerase nucleotidyl transferase" evidence="10">
    <location>
        <begin position="13"/>
        <end position="92"/>
    </location>
</feature>
<dbReference type="CDD" id="cd05403">
    <property type="entry name" value="NT_KNTase_like"/>
    <property type="match status" value="1"/>
</dbReference>
<keyword evidence="8" id="KW-0460">Magnesium</keyword>
<comment type="similarity">
    <text evidence="9">Belongs to the MntA antitoxin family.</text>
</comment>
<evidence type="ECO:0000256" key="6">
    <source>
        <dbReference type="ARBA" id="ARBA00022741"/>
    </source>
</evidence>